<keyword evidence="14" id="KW-0732">Signal</keyword>
<evidence type="ECO:0000256" key="8">
    <source>
        <dbReference type="ARBA" id="ARBA00022989"/>
    </source>
</evidence>
<evidence type="ECO:0000256" key="5">
    <source>
        <dbReference type="ARBA" id="ARBA00022475"/>
    </source>
</evidence>
<organism evidence="15 16">
    <name type="scientific">Hallerella porci</name>
    <dbReference type="NCBI Taxonomy" id="1945871"/>
    <lineage>
        <taxon>Bacteria</taxon>
        <taxon>Pseudomonadati</taxon>
        <taxon>Fibrobacterota</taxon>
        <taxon>Fibrobacteria</taxon>
        <taxon>Fibrobacterales</taxon>
        <taxon>Fibrobacteraceae</taxon>
        <taxon>Hallerella</taxon>
    </lineage>
</organism>
<dbReference type="PANTHER" id="PTHR40659">
    <property type="entry name" value="NICKEL/COBALT EFFLUX SYSTEM RCNA"/>
    <property type="match status" value="1"/>
</dbReference>
<evidence type="ECO:0000256" key="7">
    <source>
        <dbReference type="ARBA" id="ARBA00022692"/>
    </source>
</evidence>
<gene>
    <name evidence="15" type="ORF">B0H50_10968</name>
</gene>
<feature type="chain" id="PRO_5047112527" description="Nickel/cobalt efflux system" evidence="14">
    <location>
        <begin position="25"/>
        <end position="323"/>
    </location>
</feature>
<keyword evidence="7 13" id="KW-0812">Transmembrane</keyword>
<feature type="transmembrane region" description="Helical" evidence="13">
    <location>
        <begin position="255"/>
        <end position="277"/>
    </location>
</feature>
<evidence type="ECO:0000256" key="1">
    <source>
        <dbReference type="ARBA" id="ARBA00002510"/>
    </source>
</evidence>
<evidence type="ECO:0000256" key="13">
    <source>
        <dbReference type="RuleBase" id="RU362101"/>
    </source>
</evidence>
<evidence type="ECO:0000313" key="15">
    <source>
        <dbReference type="EMBL" id="PWL01979.1"/>
    </source>
</evidence>
<dbReference type="EMBL" id="QGHD01000009">
    <property type="protein sequence ID" value="PWL01979.1"/>
    <property type="molecule type" value="Genomic_DNA"/>
</dbReference>
<dbReference type="InterPro" id="IPR051224">
    <property type="entry name" value="NiCoT_RcnA"/>
</dbReference>
<feature type="transmembrane region" description="Helical" evidence="13">
    <location>
        <begin position="184"/>
        <end position="201"/>
    </location>
</feature>
<comment type="function">
    <text evidence="1">Efflux system for nickel and cobalt.</text>
</comment>
<evidence type="ECO:0000256" key="3">
    <source>
        <dbReference type="ARBA" id="ARBA00022426"/>
    </source>
</evidence>
<comment type="subcellular location">
    <subcellularLocation>
        <location evidence="2 13">Cell membrane</location>
        <topology evidence="2 13">Multi-pass membrane protein</topology>
    </subcellularLocation>
</comment>
<feature type="transmembrane region" description="Helical" evidence="13">
    <location>
        <begin position="298"/>
        <end position="320"/>
    </location>
</feature>
<keyword evidence="4 13" id="KW-0813">Transport</keyword>
<evidence type="ECO:0000256" key="4">
    <source>
        <dbReference type="ARBA" id="ARBA00022448"/>
    </source>
</evidence>
<feature type="transmembrane region" description="Helical" evidence="13">
    <location>
        <begin position="101"/>
        <end position="120"/>
    </location>
</feature>
<keyword evidence="9" id="KW-0406">Ion transport</keyword>
<evidence type="ECO:0000256" key="14">
    <source>
        <dbReference type="SAM" id="SignalP"/>
    </source>
</evidence>
<evidence type="ECO:0000256" key="9">
    <source>
        <dbReference type="ARBA" id="ARBA00023065"/>
    </source>
</evidence>
<evidence type="ECO:0000256" key="11">
    <source>
        <dbReference type="ARBA" id="ARBA00023136"/>
    </source>
</evidence>
<comment type="similarity">
    <text evidence="13">Belongs to the NiCoT transporter (TC 2.A.52) family.</text>
</comment>
<keyword evidence="8 13" id="KW-1133">Transmembrane helix</keyword>
<dbReference type="PANTHER" id="PTHR40659:SF1">
    <property type="entry name" value="NICKEL_COBALT EFFLUX SYSTEM RCNA"/>
    <property type="match status" value="1"/>
</dbReference>
<proteinExistence type="inferred from homology"/>
<keyword evidence="5" id="KW-1003">Cell membrane</keyword>
<keyword evidence="11 13" id="KW-0472">Membrane</keyword>
<keyword evidence="3" id="KW-0171">Cobalt transport</keyword>
<dbReference type="Proteomes" id="UP000245523">
    <property type="component" value="Unassembled WGS sequence"/>
</dbReference>
<name>A0ABX5LP57_9BACT</name>
<dbReference type="InterPro" id="IPR011541">
    <property type="entry name" value="Ni/Co_transpt_high_affinity"/>
</dbReference>
<feature type="transmembrane region" description="Helical" evidence="13">
    <location>
        <begin position="141"/>
        <end position="164"/>
    </location>
</feature>
<evidence type="ECO:0000256" key="2">
    <source>
        <dbReference type="ARBA" id="ARBA00004651"/>
    </source>
</evidence>
<evidence type="ECO:0000256" key="12">
    <source>
        <dbReference type="ARBA" id="ARBA00023285"/>
    </source>
</evidence>
<comment type="caution">
    <text evidence="15">The sequence shown here is derived from an EMBL/GenBank/DDBJ whole genome shotgun (WGS) entry which is preliminary data.</text>
</comment>
<evidence type="ECO:0000313" key="16">
    <source>
        <dbReference type="Proteomes" id="UP000245523"/>
    </source>
</evidence>
<evidence type="ECO:0000256" key="10">
    <source>
        <dbReference type="ARBA" id="ARBA00023112"/>
    </source>
</evidence>
<feature type="transmembrane region" description="Helical" evidence="13">
    <location>
        <begin position="222"/>
        <end position="249"/>
    </location>
</feature>
<accession>A0ABX5LP57</accession>
<keyword evidence="16" id="KW-1185">Reference proteome</keyword>
<keyword evidence="12" id="KW-0170">Cobalt</keyword>
<evidence type="ECO:0000256" key="6">
    <source>
        <dbReference type="ARBA" id="ARBA00022596"/>
    </source>
</evidence>
<feature type="signal peptide" evidence="14">
    <location>
        <begin position="1"/>
        <end position="24"/>
    </location>
</feature>
<reference evidence="15 16" key="1">
    <citation type="submission" date="2018-05" db="EMBL/GenBank/DDBJ databases">
        <title>Animal gut microbial communities from fecal samples from Wisconsin, USA.</title>
        <authorList>
            <person name="Neumann A."/>
        </authorList>
    </citation>
    <scope>NUCLEOTIDE SEQUENCE [LARGE SCALE GENOMIC DNA]</scope>
    <source>
        <strain evidence="15 16">UWS4</strain>
    </source>
</reference>
<protein>
    <recommendedName>
        <fullName evidence="13">Nickel/cobalt efflux system</fullName>
    </recommendedName>
</protein>
<keyword evidence="10" id="KW-0921">Nickel transport</keyword>
<sequence>MCAIKNPIKIFLLFLVIFCVSAFADANYKKFDFKKSTKQTEALQSDSIKVPEDPAEIKTSSTLFFVGSAETLQKLTDAQKILREKISAKIEKLKNGESGTLIPFLAICLLYGLLHALGPGHGKTIVVSYFLSRRGKFSQGIALGSLITTIHTLSAVILLFILYGIAKATLFPLFETSRVHIEKASYALVAITGVILILVSLREILRKQKTADSHLTATWKELLWLAFITGIVPCPAVALIVFFCLLQGIPGIALLGSFFICIGMTLTNASFGLLAICTHRGLDKGIQRIHAFEKYASGIYFVLSIACGICIVLTGIALFLSAR</sequence>
<keyword evidence="6" id="KW-0533">Nickel</keyword>
<dbReference type="Pfam" id="PF03824">
    <property type="entry name" value="NicO"/>
    <property type="match status" value="1"/>
</dbReference>